<keyword evidence="3" id="KW-1185">Reference proteome</keyword>
<feature type="region of interest" description="Disordered" evidence="1">
    <location>
        <begin position="147"/>
        <end position="174"/>
    </location>
</feature>
<dbReference type="Proteomes" id="UP001371456">
    <property type="component" value="Unassembled WGS sequence"/>
</dbReference>
<organism evidence="2 3">
    <name type="scientific">Solanum bulbocastanum</name>
    <name type="common">Wild potato</name>
    <dbReference type="NCBI Taxonomy" id="147425"/>
    <lineage>
        <taxon>Eukaryota</taxon>
        <taxon>Viridiplantae</taxon>
        <taxon>Streptophyta</taxon>
        <taxon>Embryophyta</taxon>
        <taxon>Tracheophyta</taxon>
        <taxon>Spermatophyta</taxon>
        <taxon>Magnoliopsida</taxon>
        <taxon>eudicotyledons</taxon>
        <taxon>Gunneridae</taxon>
        <taxon>Pentapetalae</taxon>
        <taxon>asterids</taxon>
        <taxon>lamiids</taxon>
        <taxon>Solanales</taxon>
        <taxon>Solanaceae</taxon>
        <taxon>Solanoideae</taxon>
        <taxon>Solaneae</taxon>
        <taxon>Solanum</taxon>
    </lineage>
</organism>
<evidence type="ECO:0000256" key="1">
    <source>
        <dbReference type="SAM" id="MobiDB-lite"/>
    </source>
</evidence>
<sequence>MDFHSLARRELQALCKKNKIPANMTNVAMADALQSLDFVDGIEEVLKTCESDVANSSMESPGKSEALASVPRTGRRTTQRKTIKHDSETLQTTTRSHCRTRGTVVRDVDEAKNDMLETPALPTTRRRAATTSVRAKLESAMKECEPKEEIVDQVEEERKDVPKTPAAALTSQRKEVKAKSSVRQVYSTRRSVRLAGKPMQESSTQEDEKSGTLTFDAVSEETDESLEVNSELHSAHKSEELDKNGIDLKSSESLDMKNESDTVSVQDSNTLVQNKIDMEDGVQQDSANDLEVVVLDTKAKEGSEEVALGCNNDGSGEEPMEESEIVAEAKEEIDFQNKCQNLGDDTKSNSDITKQPNGQDEPHGDTSDFMAENDGEEEGHFDSDVAGKQELIGEQPVAVSVNPDTNIDFHEVDLFEQSNGEEEAKMRASQQKCVTNMQANIDFLEVNLFEQFNGEVQAKVSGSQQKCLTNMEDAGKVAGEEEPMEEYDVDCTEATMDAPADALEVAGEEEQPMEEFDVDCTEANVVAPADALEVAGDDESMDDSEIDYAEATVESAAQSLPPLPLISNAAPEPVLTLALDTMQNPSALTSTNSELITQTPVENSSAVTSIGQMLVTDNKENLVCTKENKGTAGNNLQNLSLRKLTKMLKDLKISKDPSGKEAVNSRSALQKVPENRLTIENEN</sequence>
<dbReference type="AlphaFoldDB" id="A0AAN8TLT9"/>
<feature type="region of interest" description="Disordered" evidence="1">
    <location>
        <begin position="190"/>
        <end position="269"/>
    </location>
</feature>
<name>A0AAN8TLT9_SOLBU</name>
<feature type="region of interest" description="Disordered" evidence="1">
    <location>
        <begin position="340"/>
        <end position="381"/>
    </location>
</feature>
<gene>
    <name evidence="2" type="ORF">RDI58_016371</name>
</gene>
<dbReference type="PANTHER" id="PTHR33621">
    <property type="entry name" value="ASPARTIC/GLUTAMIC ACID-RICH PROTEIN"/>
    <property type="match status" value="1"/>
</dbReference>
<feature type="compositionally biased region" description="Basic residues" evidence="1">
    <location>
        <begin position="73"/>
        <end position="83"/>
    </location>
</feature>
<feature type="region of interest" description="Disordered" evidence="1">
    <location>
        <begin position="53"/>
        <end position="87"/>
    </location>
</feature>
<evidence type="ECO:0000313" key="3">
    <source>
        <dbReference type="Proteomes" id="UP001371456"/>
    </source>
</evidence>
<feature type="region of interest" description="Disordered" evidence="1">
    <location>
        <begin position="302"/>
        <end position="322"/>
    </location>
</feature>
<comment type="caution">
    <text evidence="2">The sequence shown here is derived from an EMBL/GenBank/DDBJ whole genome shotgun (WGS) entry which is preliminary data.</text>
</comment>
<proteinExistence type="predicted"/>
<dbReference type="PANTHER" id="PTHR33621:SF2">
    <property type="entry name" value="RIBOSOMAL L1 DOMAIN-CONTAINING PROTEIN"/>
    <property type="match status" value="1"/>
</dbReference>
<protein>
    <submittedName>
        <fullName evidence="2">Uncharacterized protein</fullName>
    </submittedName>
</protein>
<feature type="compositionally biased region" description="Basic and acidic residues" evidence="1">
    <location>
        <begin position="147"/>
        <end position="162"/>
    </location>
</feature>
<reference evidence="2 3" key="1">
    <citation type="submission" date="2024-02" db="EMBL/GenBank/DDBJ databases">
        <title>de novo genome assembly of Solanum bulbocastanum strain 11H21.</title>
        <authorList>
            <person name="Hosaka A.J."/>
        </authorList>
    </citation>
    <scope>NUCLEOTIDE SEQUENCE [LARGE SCALE GENOMIC DNA]</scope>
    <source>
        <tissue evidence="2">Young leaves</tissue>
    </source>
</reference>
<feature type="compositionally biased region" description="Basic and acidic residues" evidence="1">
    <location>
        <begin position="233"/>
        <end position="260"/>
    </location>
</feature>
<dbReference type="EMBL" id="JBANQN010000006">
    <property type="protein sequence ID" value="KAK6787846.1"/>
    <property type="molecule type" value="Genomic_DNA"/>
</dbReference>
<evidence type="ECO:0000313" key="2">
    <source>
        <dbReference type="EMBL" id="KAK6787846.1"/>
    </source>
</evidence>
<accession>A0AAN8TLT9</accession>
<feature type="compositionally biased region" description="Polar residues" evidence="1">
    <location>
        <begin position="349"/>
        <end position="358"/>
    </location>
</feature>